<accession>A0A835T943</accession>
<feature type="compositionally biased region" description="Low complexity" evidence="1">
    <location>
        <begin position="101"/>
        <end position="126"/>
    </location>
</feature>
<dbReference type="Proteomes" id="UP000613740">
    <property type="component" value="Unassembled WGS sequence"/>
</dbReference>
<protein>
    <submittedName>
        <fullName evidence="2">Uncharacterized protein</fullName>
    </submittedName>
</protein>
<proteinExistence type="predicted"/>
<gene>
    <name evidence="2" type="ORF">HYH02_011580</name>
</gene>
<sequence length="142" mass="13380">MRPQDVAAGAAGAVTGGAVVAVLAPTLGPAGAAVGAAAGAQAAATLAAVLDPHGTRPGRRSAFTTTEADVVGHTEPVRTEPGVQGQEVVEGQEHASDPADDSAALMAAAPALVGSKGGSAVSGDAAAGEKPRGIGAGNEQAE</sequence>
<reference evidence="2" key="1">
    <citation type="journal article" date="2020" name="bioRxiv">
        <title>Comparative genomics of Chlamydomonas.</title>
        <authorList>
            <person name="Craig R.J."/>
            <person name="Hasan A.R."/>
            <person name="Ness R.W."/>
            <person name="Keightley P.D."/>
        </authorList>
    </citation>
    <scope>NUCLEOTIDE SEQUENCE</scope>
    <source>
        <strain evidence="2">CCAP 11/173</strain>
    </source>
</reference>
<feature type="region of interest" description="Disordered" evidence="1">
    <location>
        <begin position="52"/>
        <end position="142"/>
    </location>
</feature>
<evidence type="ECO:0000313" key="3">
    <source>
        <dbReference type="Proteomes" id="UP000613740"/>
    </source>
</evidence>
<comment type="caution">
    <text evidence="2">The sequence shown here is derived from an EMBL/GenBank/DDBJ whole genome shotgun (WGS) entry which is preliminary data.</text>
</comment>
<dbReference type="OrthoDB" id="10624042at2759"/>
<evidence type="ECO:0000313" key="2">
    <source>
        <dbReference type="EMBL" id="KAG2436069.1"/>
    </source>
</evidence>
<organism evidence="2 3">
    <name type="scientific">Chlamydomonas schloesseri</name>
    <dbReference type="NCBI Taxonomy" id="2026947"/>
    <lineage>
        <taxon>Eukaryota</taxon>
        <taxon>Viridiplantae</taxon>
        <taxon>Chlorophyta</taxon>
        <taxon>core chlorophytes</taxon>
        <taxon>Chlorophyceae</taxon>
        <taxon>CS clade</taxon>
        <taxon>Chlamydomonadales</taxon>
        <taxon>Chlamydomonadaceae</taxon>
        <taxon>Chlamydomonas</taxon>
    </lineage>
</organism>
<evidence type="ECO:0000256" key="1">
    <source>
        <dbReference type="SAM" id="MobiDB-lite"/>
    </source>
</evidence>
<dbReference type="AlphaFoldDB" id="A0A835T943"/>
<dbReference type="EMBL" id="JAEHOD010000050">
    <property type="protein sequence ID" value="KAG2436069.1"/>
    <property type="molecule type" value="Genomic_DNA"/>
</dbReference>
<name>A0A835T943_9CHLO</name>
<keyword evidence="3" id="KW-1185">Reference proteome</keyword>